<gene>
    <name evidence="2" type="ORF">EVG20_g10599</name>
</gene>
<keyword evidence="3" id="KW-1185">Reference proteome</keyword>
<protein>
    <submittedName>
        <fullName evidence="2">Uncharacterized protein</fullName>
    </submittedName>
</protein>
<organism evidence="2 3">
    <name type="scientific">Dentipellis fragilis</name>
    <dbReference type="NCBI Taxonomy" id="205917"/>
    <lineage>
        <taxon>Eukaryota</taxon>
        <taxon>Fungi</taxon>
        <taxon>Dikarya</taxon>
        <taxon>Basidiomycota</taxon>
        <taxon>Agaricomycotina</taxon>
        <taxon>Agaricomycetes</taxon>
        <taxon>Russulales</taxon>
        <taxon>Hericiaceae</taxon>
        <taxon>Dentipellis</taxon>
    </lineage>
</organism>
<proteinExistence type="predicted"/>
<reference evidence="2 3" key="1">
    <citation type="submission" date="2019-02" db="EMBL/GenBank/DDBJ databases">
        <title>Genome sequencing of the rare red list fungi Dentipellis fragilis.</title>
        <authorList>
            <person name="Buettner E."/>
            <person name="Kellner H."/>
        </authorList>
    </citation>
    <scope>NUCLEOTIDE SEQUENCE [LARGE SCALE GENOMIC DNA]</scope>
    <source>
        <strain evidence="2 3">DSM 105465</strain>
    </source>
</reference>
<feature type="region of interest" description="Disordered" evidence="1">
    <location>
        <begin position="236"/>
        <end position="280"/>
    </location>
</feature>
<dbReference type="EMBL" id="SEOQ01001329">
    <property type="protein sequence ID" value="TFY52323.1"/>
    <property type="molecule type" value="Genomic_DNA"/>
</dbReference>
<dbReference type="Proteomes" id="UP000298327">
    <property type="component" value="Unassembled WGS sequence"/>
</dbReference>
<evidence type="ECO:0000256" key="1">
    <source>
        <dbReference type="SAM" id="MobiDB-lite"/>
    </source>
</evidence>
<accession>A0A4Y9XSF2</accession>
<feature type="compositionally biased region" description="Basic and acidic residues" evidence="1">
    <location>
        <begin position="246"/>
        <end position="280"/>
    </location>
</feature>
<evidence type="ECO:0000313" key="3">
    <source>
        <dbReference type="Proteomes" id="UP000298327"/>
    </source>
</evidence>
<dbReference type="AlphaFoldDB" id="A0A4Y9XSF2"/>
<name>A0A4Y9XSF2_9AGAM</name>
<comment type="caution">
    <text evidence="2">The sequence shown here is derived from an EMBL/GenBank/DDBJ whole genome shotgun (WGS) entry which is preliminary data.</text>
</comment>
<sequence>MPEFYPLIRDTNPLVYVYDEEEEAWQLYGELQDILKNNMQHVDWTFTDENKCHLKIFIELPNAVSNFSGSGSGLAAPAPGLAAIIPGASNAANVSDSDSKLSENQKAAIIALDIPKHLVGEKEENKKRVSLQRSWQQFKALNDAVTEATHLSDAKKYPPHLPKTQGELMKIFTNRTTFFSYWKKVFIRVPAGSLLQKWLENVKDDVPDDVEVWGVHKAVYYFKDLTTLLDNLEEENQARVKKGKGKQREKQRDKEIEKSRGKDKSGRKGKREGEKVKGKK</sequence>
<evidence type="ECO:0000313" key="2">
    <source>
        <dbReference type="EMBL" id="TFY52323.1"/>
    </source>
</evidence>